<dbReference type="PANTHER" id="PTHR39188:SF3">
    <property type="entry name" value="STAGE IV SPORULATION PROTEIN FB"/>
    <property type="match status" value="1"/>
</dbReference>
<sequence>MGIGTGIQVAGISIVGQQVVGIDMSGNAAGSWSLSLGRWHGVELRLHLYLPLIILSAMLCADMSSAVSFRAAFLASSALVVSVCLHELMRFIVVHRVGGRTSLVVLGPTGGWSRPHLPSDPPAYLVSALIGPLTYLGLIVASACALVAHGQPDVIGLLSPLNPQITPSTNNLHLLAQLMVWVNCWLLLLNLMPVHPCDGADMLHGLLWPLVGRSSATAAMSHIAFGAAAASFVLAIVLKNQWVGGSMETGLVPAWFPLSLLGIVLLYGGNRMSRQHRYDQGLAIDELDSDDEQWLSADWLEDDRAVVLVEHLQEKQQEALDRKKRDRETKEDARVDDILAHMNEVGFDRLSEEDQAVLKRASRRYRERRHDDKV</sequence>
<gene>
    <name evidence="8" type="ORF">HG15A2_11780</name>
</gene>
<keyword evidence="7" id="KW-1133">Transmembrane helix</keyword>
<feature type="transmembrane region" description="Helical" evidence="7">
    <location>
        <begin position="123"/>
        <end position="148"/>
    </location>
</feature>
<protein>
    <submittedName>
        <fullName evidence="8">Peptidase family M50</fullName>
    </submittedName>
</protein>
<keyword evidence="9" id="KW-1185">Reference proteome</keyword>
<evidence type="ECO:0000313" key="9">
    <source>
        <dbReference type="Proteomes" id="UP000319852"/>
    </source>
</evidence>
<evidence type="ECO:0000256" key="1">
    <source>
        <dbReference type="ARBA" id="ARBA00001947"/>
    </source>
</evidence>
<name>A0A517MSP8_9BACT</name>
<dbReference type="KEGG" id="amob:HG15A2_11780"/>
<feature type="transmembrane region" description="Helical" evidence="7">
    <location>
        <begin position="73"/>
        <end position="93"/>
    </location>
</feature>
<keyword evidence="3" id="KW-0645">Protease</keyword>
<feature type="transmembrane region" description="Helical" evidence="7">
    <location>
        <begin position="174"/>
        <end position="194"/>
    </location>
</feature>
<evidence type="ECO:0000256" key="6">
    <source>
        <dbReference type="ARBA" id="ARBA00023049"/>
    </source>
</evidence>
<evidence type="ECO:0000256" key="7">
    <source>
        <dbReference type="SAM" id="Phobius"/>
    </source>
</evidence>
<comment type="similarity">
    <text evidence="2">Belongs to the peptidase M50B family.</text>
</comment>
<evidence type="ECO:0000256" key="2">
    <source>
        <dbReference type="ARBA" id="ARBA00007931"/>
    </source>
</evidence>
<proteinExistence type="inferred from homology"/>
<organism evidence="8 9">
    <name type="scientific">Adhaeretor mobilis</name>
    <dbReference type="NCBI Taxonomy" id="1930276"/>
    <lineage>
        <taxon>Bacteria</taxon>
        <taxon>Pseudomonadati</taxon>
        <taxon>Planctomycetota</taxon>
        <taxon>Planctomycetia</taxon>
        <taxon>Pirellulales</taxon>
        <taxon>Lacipirellulaceae</taxon>
        <taxon>Adhaeretor</taxon>
    </lineage>
</organism>
<evidence type="ECO:0000256" key="3">
    <source>
        <dbReference type="ARBA" id="ARBA00022670"/>
    </source>
</evidence>
<keyword evidence="7" id="KW-0812">Transmembrane</keyword>
<dbReference type="Proteomes" id="UP000319852">
    <property type="component" value="Chromosome"/>
</dbReference>
<dbReference type="GO" id="GO:0006508">
    <property type="term" value="P:proteolysis"/>
    <property type="evidence" value="ECO:0007669"/>
    <property type="project" value="UniProtKB-KW"/>
</dbReference>
<comment type="cofactor">
    <cofactor evidence="1">
        <name>Zn(2+)</name>
        <dbReference type="ChEBI" id="CHEBI:29105"/>
    </cofactor>
</comment>
<keyword evidence="7" id="KW-0472">Membrane</keyword>
<keyword evidence="5" id="KW-0862">Zinc</keyword>
<feature type="transmembrane region" description="Helical" evidence="7">
    <location>
        <begin position="215"/>
        <end position="238"/>
    </location>
</feature>
<accession>A0A517MSP8</accession>
<dbReference type="PANTHER" id="PTHR39188">
    <property type="entry name" value="MEMBRANE-ASSOCIATED ZINC METALLOPROTEASE M50B"/>
    <property type="match status" value="1"/>
</dbReference>
<dbReference type="EMBL" id="CP036263">
    <property type="protein sequence ID" value="QDS97910.1"/>
    <property type="molecule type" value="Genomic_DNA"/>
</dbReference>
<evidence type="ECO:0000313" key="8">
    <source>
        <dbReference type="EMBL" id="QDS97910.1"/>
    </source>
</evidence>
<keyword evidence="4" id="KW-0378">Hydrolase</keyword>
<evidence type="ECO:0000256" key="4">
    <source>
        <dbReference type="ARBA" id="ARBA00022801"/>
    </source>
</evidence>
<feature type="transmembrane region" description="Helical" evidence="7">
    <location>
        <begin position="250"/>
        <end position="268"/>
    </location>
</feature>
<reference evidence="8 9" key="1">
    <citation type="submission" date="2019-02" db="EMBL/GenBank/DDBJ databases">
        <title>Deep-cultivation of Planctomycetes and their phenomic and genomic characterization uncovers novel biology.</title>
        <authorList>
            <person name="Wiegand S."/>
            <person name="Jogler M."/>
            <person name="Boedeker C."/>
            <person name="Pinto D."/>
            <person name="Vollmers J."/>
            <person name="Rivas-Marin E."/>
            <person name="Kohn T."/>
            <person name="Peeters S.H."/>
            <person name="Heuer A."/>
            <person name="Rast P."/>
            <person name="Oberbeckmann S."/>
            <person name="Bunk B."/>
            <person name="Jeske O."/>
            <person name="Meyerdierks A."/>
            <person name="Storesund J.E."/>
            <person name="Kallscheuer N."/>
            <person name="Luecker S."/>
            <person name="Lage O.M."/>
            <person name="Pohl T."/>
            <person name="Merkel B.J."/>
            <person name="Hornburger P."/>
            <person name="Mueller R.-W."/>
            <person name="Bruemmer F."/>
            <person name="Labrenz M."/>
            <person name="Spormann A.M."/>
            <person name="Op den Camp H."/>
            <person name="Overmann J."/>
            <person name="Amann R."/>
            <person name="Jetten M.S.M."/>
            <person name="Mascher T."/>
            <person name="Medema M.H."/>
            <person name="Devos D.P."/>
            <person name="Kaster A.-K."/>
            <person name="Ovreas L."/>
            <person name="Rohde M."/>
            <person name="Galperin M.Y."/>
            <person name="Jogler C."/>
        </authorList>
    </citation>
    <scope>NUCLEOTIDE SEQUENCE [LARGE SCALE GENOMIC DNA]</scope>
    <source>
        <strain evidence="8 9">HG15A2</strain>
    </source>
</reference>
<keyword evidence="6" id="KW-0482">Metalloprotease</keyword>
<evidence type="ECO:0000256" key="5">
    <source>
        <dbReference type="ARBA" id="ARBA00022833"/>
    </source>
</evidence>
<dbReference type="GO" id="GO:0008237">
    <property type="term" value="F:metallopeptidase activity"/>
    <property type="evidence" value="ECO:0007669"/>
    <property type="project" value="UniProtKB-KW"/>
</dbReference>
<dbReference type="AlphaFoldDB" id="A0A517MSP8"/>